<organism evidence="1">
    <name type="scientific">freshwater metagenome</name>
    <dbReference type="NCBI Taxonomy" id="449393"/>
    <lineage>
        <taxon>unclassified sequences</taxon>
        <taxon>metagenomes</taxon>
        <taxon>ecological metagenomes</taxon>
    </lineage>
</organism>
<proteinExistence type="predicted"/>
<name>A0A6J6E9F0_9ZZZZ</name>
<dbReference type="EMBL" id="CAEZTN010000025">
    <property type="protein sequence ID" value="CAB4573190.1"/>
    <property type="molecule type" value="Genomic_DNA"/>
</dbReference>
<accession>A0A6J6E9F0</accession>
<reference evidence="1" key="1">
    <citation type="submission" date="2020-05" db="EMBL/GenBank/DDBJ databases">
        <authorList>
            <person name="Chiriac C."/>
            <person name="Salcher M."/>
            <person name="Ghai R."/>
            <person name="Kavagutti S V."/>
        </authorList>
    </citation>
    <scope>NUCLEOTIDE SEQUENCE</scope>
</reference>
<gene>
    <name evidence="1" type="ORF">UFOPK1689_00813</name>
</gene>
<sequence length="384" mass="42303">MKRTMISGLTCLTLSLATLVVPTGAHAATKIGATCKQPNATSTVNGVAVKCLKTGNKYTWKKVAASTPAALPTSFSDLVANRKGISQAAWTKVNQSIAKNTSKVGTFDIHTGPNTKPYFDDYPKPVALVSKLFPTIKEAASNIVIRYMFKDLAWAETKVKELLPASEIERLNRDEGGRLLTSNCDSSQKTCFGSKQLTTTNGINLVLQGVPETMYPNDLAGKDRFYSGMLEAHEYFHSLQRIPTQGIGIQQKDYPPVWFVEGSAEWVQNAAINNGDLKKYRNFFDLDCQATCKKLSKADIAKILKEATNSYWPKEYEYFLNYALGSLLVESLVSITNPESIMKIYDELATKIGFAAAFKNIYGIEWSAAIPILSEAVYLNLQGK</sequence>
<evidence type="ECO:0000313" key="1">
    <source>
        <dbReference type="EMBL" id="CAB4573190.1"/>
    </source>
</evidence>
<dbReference type="AlphaFoldDB" id="A0A6J6E9F0"/>
<protein>
    <submittedName>
        <fullName evidence="1">Unannotated protein</fullName>
    </submittedName>
</protein>